<accession>A0A3B3V0G7</accession>
<dbReference type="Gene3D" id="3.30.70.330">
    <property type="match status" value="5"/>
</dbReference>
<feature type="compositionally biased region" description="Basic and acidic residues" evidence="1">
    <location>
        <begin position="821"/>
        <end position="833"/>
    </location>
</feature>
<feature type="compositionally biased region" description="Basic and acidic residues" evidence="1">
    <location>
        <begin position="904"/>
        <end position="920"/>
    </location>
</feature>
<feature type="compositionally biased region" description="Low complexity" evidence="1">
    <location>
        <begin position="620"/>
        <end position="632"/>
    </location>
</feature>
<feature type="compositionally biased region" description="Polar residues" evidence="1">
    <location>
        <begin position="2691"/>
        <end position="2701"/>
    </location>
</feature>
<feature type="compositionally biased region" description="Polar residues" evidence="1">
    <location>
        <begin position="803"/>
        <end position="820"/>
    </location>
</feature>
<feature type="compositionally biased region" description="Basic and acidic residues" evidence="1">
    <location>
        <begin position="930"/>
        <end position="941"/>
    </location>
</feature>
<feature type="compositionally biased region" description="Basic and acidic residues" evidence="1">
    <location>
        <begin position="1290"/>
        <end position="1308"/>
    </location>
</feature>
<dbReference type="PROSITE" id="PS00028">
    <property type="entry name" value="ZINC_FINGER_C2H2_1"/>
    <property type="match status" value="1"/>
</dbReference>
<feature type="region of interest" description="Disordered" evidence="1">
    <location>
        <begin position="1132"/>
        <end position="1158"/>
    </location>
</feature>
<evidence type="ECO:0000256" key="1">
    <source>
        <dbReference type="SAM" id="MobiDB-lite"/>
    </source>
</evidence>
<reference evidence="3" key="2">
    <citation type="submission" date="2025-09" db="UniProtKB">
        <authorList>
            <consortium name="Ensembl"/>
        </authorList>
    </citation>
    <scope>IDENTIFICATION</scope>
</reference>
<dbReference type="Proteomes" id="UP000261500">
    <property type="component" value="Unplaced"/>
</dbReference>
<dbReference type="InterPro" id="IPR013087">
    <property type="entry name" value="Znf_C2H2_type"/>
</dbReference>
<feature type="compositionally biased region" description="Basic and acidic residues" evidence="1">
    <location>
        <begin position="1223"/>
        <end position="1235"/>
    </location>
</feature>
<protein>
    <submittedName>
        <fullName evidence="3">Uncharacterized LOC106944690</fullName>
    </submittedName>
</protein>
<reference evidence="3" key="1">
    <citation type="submission" date="2025-08" db="UniProtKB">
        <authorList>
            <consortium name="Ensembl"/>
        </authorList>
    </citation>
    <scope>IDENTIFICATION</scope>
</reference>
<name>A0A3B3V0G7_9TELE</name>
<feature type="domain" description="C2H2-type" evidence="2">
    <location>
        <begin position="509"/>
        <end position="531"/>
    </location>
</feature>
<feature type="compositionally biased region" description="Basic residues" evidence="1">
    <location>
        <begin position="633"/>
        <end position="644"/>
    </location>
</feature>
<keyword evidence="4" id="KW-1185">Reference proteome</keyword>
<feature type="compositionally biased region" description="Low complexity" evidence="1">
    <location>
        <begin position="711"/>
        <end position="720"/>
    </location>
</feature>
<evidence type="ECO:0000259" key="2">
    <source>
        <dbReference type="PROSITE" id="PS00028"/>
    </source>
</evidence>
<feature type="compositionally biased region" description="Basic and acidic residues" evidence="1">
    <location>
        <begin position="877"/>
        <end position="891"/>
    </location>
</feature>
<feature type="region of interest" description="Disordered" evidence="1">
    <location>
        <begin position="975"/>
        <end position="1017"/>
    </location>
</feature>
<feature type="compositionally biased region" description="Low complexity" evidence="1">
    <location>
        <begin position="598"/>
        <end position="609"/>
    </location>
</feature>
<feature type="compositionally biased region" description="Basic and acidic residues" evidence="1">
    <location>
        <begin position="2655"/>
        <end position="2682"/>
    </location>
</feature>
<feature type="compositionally biased region" description="Basic and acidic residues" evidence="1">
    <location>
        <begin position="2619"/>
        <end position="2647"/>
    </location>
</feature>
<feature type="compositionally biased region" description="Basic and acidic residues" evidence="1">
    <location>
        <begin position="1357"/>
        <end position="1370"/>
    </location>
</feature>
<feature type="compositionally biased region" description="Basic and acidic residues" evidence="1">
    <location>
        <begin position="2590"/>
        <end position="2601"/>
    </location>
</feature>
<dbReference type="InterPro" id="IPR012677">
    <property type="entry name" value="Nucleotide-bd_a/b_plait_sf"/>
</dbReference>
<feature type="compositionally biased region" description="Polar residues" evidence="1">
    <location>
        <begin position="1391"/>
        <end position="1412"/>
    </location>
</feature>
<proteinExistence type="predicted"/>
<feature type="compositionally biased region" description="Low complexity" evidence="1">
    <location>
        <begin position="999"/>
        <end position="1015"/>
    </location>
</feature>
<feature type="compositionally biased region" description="Basic residues" evidence="1">
    <location>
        <begin position="700"/>
        <end position="710"/>
    </location>
</feature>
<evidence type="ECO:0000313" key="3">
    <source>
        <dbReference type="Ensembl" id="ENSPLAP00000018394.1"/>
    </source>
</evidence>
<feature type="region of interest" description="Disordered" evidence="1">
    <location>
        <begin position="543"/>
        <end position="943"/>
    </location>
</feature>
<dbReference type="STRING" id="48699.ENSPLAP00000018394"/>
<feature type="compositionally biased region" description="Basic residues" evidence="1">
    <location>
        <begin position="744"/>
        <end position="763"/>
    </location>
</feature>
<dbReference type="Ensembl" id="ENSPLAT00000027873.1">
    <property type="protein sequence ID" value="ENSPLAP00000018394.1"/>
    <property type="gene ID" value="ENSPLAG00000023019.1"/>
</dbReference>
<feature type="compositionally biased region" description="Basic and acidic residues" evidence="1">
    <location>
        <begin position="845"/>
        <end position="861"/>
    </location>
</feature>
<feature type="compositionally biased region" description="Basic residues" evidence="1">
    <location>
        <begin position="610"/>
        <end position="619"/>
    </location>
</feature>
<feature type="region of interest" description="Disordered" evidence="1">
    <location>
        <begin position="1286"/>
        <end position="1457"/>
    </location>
</feature>
<organism evidence="3 4">
    <name type="scientific">Poecilia latipinna</name>
    <name type="common">sailfin molly</name>
    <dbReference type="NCBI Taxonomy" id="48699"/>
    <lineage>
        <taxon>Eukaryota</taxon>
        <taxon>Metazoa</taxon>
        <taxon>Chordata</taxon>
        <taxon>Craniata</taxon>
        <taxon>Vertebrata</taxon>
        <taxon>Euteleostomi</taxon>
        <taxon>Actinopterygii</taxon>
        <taxon>Neopterygii</taxon>
        <taxon>Teleostei</taxon>
        <taxon>Neoteleostei</taxon>
        <taxon>Acanthomorphata</taxon>
        <taxon>Ovalentaria</taxon>
        <taxon>Atherinomorphae</taxon>
        <taxon>Cyprinodontiformes</taxon>
        <taxon>Poeciliidae</taxon>
        <taxon>Poeciliinae</taxon>
        <taxon>Poecilia</taxon>
    </lineage>
</organism>
<feature type="region of interest" description="Disordered" evidence="1">
    <location>
        <begin position="1029"/>
        <end position="1057"/>
    </location>
</feature>
<feature type="region of interest" description="Disordered" evidence="1">
    <location>
        <begin position="1971"/>
        <end position="1995"/>
    </location>
</feature>
<evidence type="ECO:0000313" key="4">
    <source>
        <dbReference type="Proteomes" id="UP000261500"/>
    </source>
</evidence>
<feature type="compositionally biased region" description="Polar residues" evidence="1">
    <location>
        <begin position="1324"/>
        <end position="1340"/>
    </location>
</feature>
<feature type="region of interest" description="Disordered" evidence="1">
    <location>
        <begin position="1219"/>
        <end position="1251"/>
    </location>
</feature>
<feature type="region of interest" description="Disordered" evidence="1">
    <location>
        <begin position="2590"/>
        <end position="2721"/>
    </location>
</feature>
<dbReference type="GeneTree" id="ENSGT00990000203723"/>
<sequence>MSYPMYNPFASGDTNASQGQYGLSTGQTHGTIWRTVPNLGLGSSISFPGQSFDGSSLPAINRPEPGQTTSNIHLQSTFNISARNQITYQSFGQGATTTESSFSVSSASQYHQQSNVCDGSSSFNWFPVKNSSESSLNPYDYAAQPIGQPLAQELALTPCIAEKILLHYGFQKEDLNELINYPDEETTAEKLPYTLQKIRMKNANRALPAATSDVTSQPSSSGIVGLKKPTIFHDEPPSISCHTSGDEHTNVEGKTVEKFLSKAQSCGFTLLKNDEASSQAKRVTEQRLELNTSGSISSRDTLGSITGLSSTRNIVAQAQQVETQSNQTLQSSVPVFSLQNKSRVIVSPKFGLCGSPPVEAPTHPFTSKTQSPSNISQGVRLSGPVLVHTESKTQDQKSKITKSALQKHLQKQSQLQITQAGQRAEPTALKQVPAPSFIPTVAEVSHPILQSGNNVVSSSVPTVDLVKTTDTQGSKHQSPVKPATFKGLPSPAKMHDCTVSKPRKFPHTCSLCKANCSQLKDWTDHQQTSLHVGNCKRLREQHPEWDGKVPVQSDAIRSAKVSPSTSDHMSHDHKKKTSDGTRSRSCSRSPCRRRSSTRRSTTSSSSSRSKSPRKRRSSGCRRTSTSSSSPSKSPHRRRTFRHRGATTSSSSPSKSPYQRHTFRRRGATTSSSSPSKSPYRCHTFRRRGATTSSSSPSKSPYRRHTFRRRGASTSGSSRSNSPRRHSSSEGRRGRRSNRTQSFHSPRHSHRSRSRSASPRHNHRIFSNYQRRSSDWEKRLSPKRGFKTLGLPRRSSDEPSSPRTNIEQLRSPRTGQEQLSRTTRDPEHGDEKQQSSRNPNRWLSPRSEERKRPRGRSRDRQHSPRRSSAQQLSPARPVRTDEQQSLCHDKQRSPQKNHKAQSSPRENDGRQCLSEKRKERSSVSGSHRRQLFLEESPKKKPCSEQILTKQPMNSASSVPEQLNTASVFKPLAHTVLAEQARKRPSSSSQSLSMTNKMEASTSSRGSSQTSVSSSSSFNPTKLTLDTNLNLVQPNLPRSEECSTTIPKPPFAHHSKPSPPTMLKLRGNFDTLSHGDVIAAMESFGKTKSLLLFKSKQEATVCFEKEEDAAKLKGLKSLEIKGVSLTFGAKQDRVSEAPLSASPEDQKNLSPEKPAVPRQSASARNLVLLPLKTLLSIQIRSKKSAAVKLVKKAKVLASKGKCVSKKQVVQTVKTVNVAAKQSVKSAKDKKEAPKPEKTLSPGNCGQKSKGKEHIPTATKLRLKENNDSSVGKVIKVSETKILLGETLPPSSKKMEEVEAKPSKSDKETLKAEISTTNLQDVVAPEQSATTEQTQVNMVSSETETVKNAELGTSGAPEPIKMDEQEQKPEEPPKVGTFGEFSTGSPLKRMASENPETSVQIKTLSNLESTAQNLKSSEKQTEPQTAGSSAEAPIETNQTDTAKPPSPTTETTAEASEKQLTVGERIVPDYLNQLNLNSKDYILASSILESRPFSFVYPKLLLITNLPSYDSCSYAEKDVVDLLSTFGFQYSDDRIFIFPQGCMAFVLIPSEESLTDLLKASEENRLIFKQHKLCLYIVKKYISMTLPGFYESIMELASFSVEVSNVIFINNISPSDAVTVREALRKIGGVRNVLLLLNKVFIEFESIYDGDRLGVWYSLLKVGFTHMIQRLNVPVSSKESQPPLLPLKALPDQDVIIAGAETPKLQYGIPIGTCSPFWVTMTTQPYVFLTASPWFNIPNFLTIHWNQGFSVITHPASVFCTLMLTGLPEGNYKHEDVANLVWPYFSKQNLQTLCYNIVVLPLQRRAFVFFCDWEAFSNFILNIRQKPLCVKKSPVFLHLVMQCIRPGNSEEMMYKTMMRWSNVPVADPGSLEERLLCVEITELHLWLIQDIMKEVASIASFVNFLPLGNRICVEMFDSTGVKKVVEEFASRKKLSTHKIWSRVGHVESSKDLRKRLQCCKMTTCELKESAKITSSVSKPGPKVPVSEQKTQTEAPPAAAGVVSLTLTGASKQRPAAASSSSPSATDRSLTVGERLEHLLLPQKISCLDENAVKSPKSNSVYTRLLLITNLPKYHDGCYTESDIADLLGFEYMEKNIYVIPQACMAFVLVPNHQAAQEASQKESLTLNGQKLCVRIVISKIFMAPFEFYKSLMDLVGFPVTDDGTRTIYIKNISPSETRDLRETLRKIRHVTNYLPLLNKVFIEFKSGRDADRIGVWYSLLKRCPAHKVYRMKLPRSNSTSLPPKMAPNALPDANIVTGAVAPVTNCGVPQGSSPPFSVTLTTDPYVFPTESPWFIIPNFTTIATKKNLWTPASKGPGASVIMLTGLPEGNYKHEDVAKLVWKYFPKQNLRTLYYNIVVLPLQRRAFVFFTDWTSCCSFVEDFFKNPASIKDSKLFIHQVLQEMLSGHTEGVMYRNMMKWSNAHVPELEGLEERLVVVVMANISVYLIIKVVEKVESIAPIVSFLPLAKRICIEMVDSSSVTKVLENTDKDWPNIQSLESVKSLKQRLDESAKITVNLNLDGERVGTKTPAVNSEAQLPVAAASAEKTQPGVQGHVGCSAETSGVFSLDKENVSSETKTPQTCKKAVAETEANMKEKAEKAEAENKSASSRCTASEKQVGISEKVRESAEKTTKARSETVTKKMEAAEAAKDVQPQVSDDDKPAELKEMDQTEVKRSGEAKEEVKPGKNPPLTEKTANNETLTGPSQTTVKTQQQKTGTSGWLSARSSPTLRSLSTILVIQNLPEFGDGCYTEAEVIALLQTFGIQCNEDRIFILPPSHIAFVVFPDLEAVQKLTSWKEDILFKGSKLKFGVIKRKEPSNLFGVYKFLRSFTRFHLQKNCIWTEVVYIQNISVNEVKDLREKLQEIGSVANYLPLLNKVFVEFQTFFDADRIGVWHSFLKDRRSYKIYRLGLPVSTYKSQRESYNAEVRQHKPLTNGLIV</sequence>
<feature type="compositionally biased region" description="Low complexity" evidence="1">
    <location>
        <begin position="2702"/>
        <end position="2717"/>
    </location>
</feature>